<dbReference type="InterPro" id="IPR016195">
    <property type="entry name" value="Pol/histidinol_Pase-like"/>
</dbReference>
<name>A0A9P8URK5_9PEZI</name>
<evidence type="ECO:0000313" key="5">
    <source>
        <dbReference type="EMBL" id="KAH6657700.1"/>
    </source>
</evidence>
<dbReference type="RefSeq" id="XP_045961934.1">
    <property type="nucleotide sequence ID" value="XM_046106855.1"/>
</dbReference>
<sequence length="309" mass="33628">MLYDLNIAWSPSTSPADLTRTLKFSASLGYDVVALSQTLSVPIPPQLKNPIPKFDGNHAQSPHDTLPTVLTRCTVPLADTSVGHHLPRLVNLYDIVAVRPTNEKGFQVACLNIDHAYLISLDLTSYLDFHFKPTMCMAAVKRGMRFEVCYSQVLGADARGRASFIGNLMQLARATRGRGIVISSEARNVMGLRGPADVTNLFAVWGLSTDKGAEALGVNPRGIVVNEGIKRNGFRGVIEIVQVADKPRNNGDKMEGVEQETCTERAENQGQKRKGGDTLGQNDASLSKRKAKKMKKLAMLDGKPAENKA</sequence>
<dbReference type="OrthoDB" id="17948at2759"/>
<evidence type="ECO:0000256" key="4">
    <source>
        <dbReference type="SAM" id="MobiDB-lite"/>
    </source>
</evidence>
<proteinExistence type="inferred from homology"/>
<dbReference type="PANTHER" id="PTHR13031">
    <property type="entry name" value="RIBONUCLEASE P SUBUNIT P30"/>
    <property type="match status" value="1"/>
</dbReference>
<keyword evidence="3" id="KW-0819">tRNA processing</keyword>
<comment type="similarity">
    <text evidence="2">Belongs to the eukaryotic/archaeal RNase P protein component 3 family.</text>
</comment>
<organism evidence="5 6">
    <name type="scientific">Truncatella angustata</name>
    <dbReference type="NCBI Taxonomy" id="152316"/>
    <lineage>
        <taxon>Eukaryota</taxon>
        <taxon>Fungi</taxon>
        <taxon>Dikarya</taxon>
        <taxon>Ascomycota</taxon>
        <taxon>Pezizomycotina</taxon>
        <taxon>Sordariomycetes</taxon>
        <taxon>Xylariomycetidae</taxon>
        <taxon>Amphisphaeriales</taxon>
        <taxon>Sporocadaceae</taxon>
        <taxon>Truncatella</taxon>
    </lineage>
</organism>
<reference evidence="5" key="1">
    <citation type="journal article" date="2021" name="Nat. Commun.">
        <title>Genetic determinants of endophytism in the Arabidopsis root mycobiome.</title>
        <authorList>
            <person name="Mesny F."/>
            <person name="Miyauchi S."/>
            <person name="Thiergart T."/>
            <person name="Pickel B."/>
            <person name="Atanasova L."/>
            <person name="Karlsson M."/>
            <person name="Huettel B."/>
            <person name="Barry K.W."/>
            <person name="Haridas S."/>
            <person name="Chen C."/>
            <person name="Bauer D."/>
            <person name="Andreopoulos W."/>
            <person name="Pangilinan J."/>
            <person name="LaButti K."/>
            <person name="Riley R."/>
            <person name="Lipzen A."/>
            <person name="Clum A."/>
            <person name="Drula E."/>
            <person name="Henrissat B."/>
            <person name="Kohler A."/>
            <person name="Grigoriev I.V."/>
            <person name="Martin F.M."/>
            <person name="Hacquard S."/>
        </authorList>
    </citation>
    <scope>NUCLEOTIDE SEQUENCE</scope>
    <source>
        <strain evidence="5">MPI-SDFR-AT-0073</strain>
    </source>
</reference>
<dbReference type="GO" id="GO:0003723">
    <property type="term" value="F:RNA binding"/>
    <property type="evidence" value="ECO:0007669"/>
    <property type="project" value="TreeGrafter"/>
</dbReference>
<evidence type="ECO:0000256" key="1">
    <source>
        <dbReference type="ARBA" id="ARBA00004123"/>
    </source>
</evidence>
<feature type="compositionally biased region" description="Basic and acidic residues" evidence="4">
    <location>
        <begin position="248"/>
        <end position="267"/>
    </location>
</feature>
<keyword evidence="6" id="KW-1185">Reference proteome</keyword>
<evidence type="ECO:0000256" key="3">
    <source>
        <dbReference type="ARBA" id="ARBA00022694"/>
    </source>
</evidence>
<comment type="subcellular location">
    <subcellularLocation>
        <location evidence="1">Nucleus</location>
    </subcellularLocation>
</comment>
<dbReference type="SUPFAM" id="SSF89550">
    <property type="entry name" value="PHP domain-like"/>
    <property type="match status" value="1"/>
</dbReference>
<gene>
    <name evidence="5" type="ORF">BKA67DRAFT_655946</name>
</gene>
<accession>A0A9P8URK5</accession>
<evidence type="ECO:0000256" key="2">
    <source>
        <dbReference type="ARBA" id="ARBA00007331"/>
    </source>
</evidence>
<dbReference type="GO" id="GO:0005655">
    <property type="term" value="C:nucleolar ribonuclease P complex"/>
    <property type="evidence" value="ECO:0007669"/>
    <property type="project" value="TreeGrafter"/>
</dbReference>
<dbReference type="GO" id="GO:0008033">
    <property type="term" value="P:tRNA processing"/>
    <property type="evidence" value="ECO:0007669"/>
    <property type="project" value="UniProtKB-KW"/>
</dbReference>
<dbReference type="AlphaFoldDB" id="A0A9P8URK5"/>
<dbReference type="Pfam" id="PF01876">
    <property type="entry name" value="RNase_P_p30"/>
    <property type="match status" value="1"/>
</dbReference>
<evidence type="ECO:0000313" key="6">
    <source>
        <dbReference type="Proteomes" id="UP000758603"/>
    </source>
</evidence>
<protein>
    <submittedName>
        <fullName evidence="5">RNase P subunit p30-domain-containing protein</fullName>
    </submittedName>
</protein>
<comment type="caution">
    <text evidence="5">The sequence shown here is derived from an EMBL/GenBank/DDBJ whole genome shotgun (WGS) entry which is preliminary data.</text>
</comment>
<feature type="region of interest" description="Disordered" evidence="4">
    <location>
        <begin position="248"/>
        <end position="309"/>
    </location>
</feature>
<dbReference type="Gene3D" id="3.20.20.140">
    <property type="entry name" value="Metal-dependent hydrolases"/>
    <property type="match status" value="1"/>
</dbReference>
<dbReference type="PANTHER" id="PTHR13031:SF0">
    <property type="entry name" value="RIBONUCLEASE P PROTEIN SUBUNIT P30"/>
    <property type="match status" value="1"/>
</dbReference>
<dbReference type="Proteomes" id="UP000758603">
    <property type="component" value="Unassembled WGS sequence"/>
</dbReference>
<dbReference type="GeneID" id="70135746"/>
<dbReference type="InterPro" id="IPR002738">
    <property type="entry name" value="RNase_P_p30"/>
</dbReference>
<dbReference type="EMBL" id="JAGPXC010000002">
    <property type="protein sequence ID" value="KAH6657700.1"/>
    <property type="molecule type" value="Genomic_DNA"/>
</dbReference>
<feature type="compositionally biased region" description="Basic residues" evidence="4">
    <location>
        <begin position="287"/>
        <end position="296"/>
    </location>
</feature>